<feature type="compositionally biased region" description="Basic and acidic residues" evidence="5">
    <location>
        <begin position="109"/>
        <end position="119"/>
    </location>
</feature>
<dbReference type="PANTHER" id="PTHR23502">
    <property type="entry name" value="MAJOR FACILITATOR SUPERFAMILY"/>
    <property type="match status" value="1"/>
</dbReference>
<proteinExistence type="predicted"/>
<feature type="transmembrane region" description="Helical" evidence="6">
    <location>
        <begin position="142"/>
        <end position="162"/>
    </location>
</feature>
<keyword evidence="4 6" id="KW-0472">Membrane</keyword>
<feature type="transmembrane region" description="Helical" evidence="6">
    <location>
        <begin position="420"/>
        <end position="440"/>
    </location>
</feature>
<organism evidence="8 9">
    <name type="scientific">Pleurostoma richardsiae</name>
    <dbReference type="NCBI Taxonomy" id="41990"/>
    <lineage>
        <taxon>Eukaryota</taxon>
        <taxon>Fungi</taxon>
        <taxon>Dikarya</taxon>
        <taxon>Ascomycota</taxon>
        <taxon>Pezizomycotina</taxon>
        <taxon>Sordariomycetes</taxon>
        <taxon>Sordariomycetidae</taxon>
        <taxon>Calosphaeriales</taxon>
        <taxon>Pleurostomataceae</taxon>
        <taxon>Pleurostoma</taxon>
    </lineage>
</organism>
<feature type="transmembrane region" description="Helical" evidence="6">
    <location>
        <begin position="236"/>
        <end position="260"/>
    </location>
</feature>
<feature type="compositionally biased region" description="Basic and acidic residues" evidence="5">
    <location>
        <begin position="44"/>
        <end position="65"/>
    </location>
</feature>
<dbReference type="InterPro" id="IPR011701">
    <property type="entry name" value="MFS"/>
</dbReference>
<feature type="transmembrane region" description="Helical" evidence="6">
    <location>
        <begin position="299"/>
        <end position="319"/>
    </location>
</feature>
<evidence type="ECO:0000256" key="5">
    <source>
        <dbReference type="SAM" id="MobiDB-lite"/>
    </source>
</evidence>
<dbReference type="GO" id="GO:0016020">
    <property type="term" value="C:membrane"/>
    <property type="evidence" value="ECO:0007669"/>
    <property type="project" value="UniProtKB-SubCell"/>
</dbReference>
<dbReference type="PANTHER" id="PTHR23502:SF60">
    <property type="entry name" value="MAJOR FACILITATOR SUPERFAMILY (MFS) PROFILE DOMAIN-CONTAINING PROTEIN-RELATED"/>
    <property type="match status" value="1"/>
</dbReference>
<feature type="region of interest" description="Disordered" evidence="5">
    <location>
        <begin position="109"/>
        <end position="128"/>
    </location>
</feature>
<dbReference type="Proteomes" id="UP001174694">
    <property type="component" value="Unassembled WGS sequence"/>
</dbReference>
<keyword evidence="2 6" id="KW-0812">Transmembrane</keyword>
<feature type="domain" description="Major facilitator superfamily (MFS) profile" evidence="7">
    <location>
        <begin position="144"/>
        <end position="581"/>
    </location>
</feature>
<feature type="transmembrane region" description="Helical" evidence="6">
    <location>
        <begin position="556"/>
        <end position="577"/>
    </location>
</feature>
<feature type="transmembrane region" description="Helical" evidence="6">
    <location>
        <begin position="209"/>
        <end position="230"/>
    </location>
</feature>
<sequence length="596" mass="65072">MTAPTRSSSHEKHGPTPSETNERDEPSTFSGPPALQPADSDSTTYREENVEDEKKSHESLERTSIESDDESSSSETERPRLRRLSRSISEVRDGIQNCRDVELGDLEKSETHHSTHHDPNLVTWNGPNDPDNPKAWPFKKKWAAVAIVSCFTLMSPVSSTMTAPALEAIGKDLNITDSFERALSLSIFVLAYAIGPLLWGPLSELYGRVVVLQCTNLFFLFFNLGCGLARTKSQLIAFRFLAGFGGSAPLAIGGGVLSDVFTAEQRGRAMSLYSLMPLLGPAVGPIAGAYITQGANWRWVFYATTIADATIQAGGLFFLRETYAPVLLRWRRNRLAKETGNTSLHTAFDGDDGPEGHRGGKELARKLGTALVRPFRLLATQPIIQVLALYMMYLYGLMYLQLSTFPTLWASYGYSTGKGGLNYIAQGVGFFLGAQVCAPLQDRIYAALKRRYGLEAGRPEFRVPMMVPGAVLVPVGLLIYGWTAQGRTLWIGPDVGMAVFCMGTIVGFQCAQTFLVDTYPRYAASAVGAGTVLRSLGGFGFPLFAPDLYARLDYGWGNTLLACIAVVVGWPAPVLLWKYGETLRRRSPFAAGGQGL</sequence>
<evidence type="ECO:0000256" key="2">
    <source>
        <dbReference type="ARBA" id="ARBA00022692"/>
    </source>
</evidence>
<evidence type="ECO:0000313" key="8">
    <source>
        <dbReference type="EMBL" id="KAJ9138909.1"/>
    </source>
</evidence>
<feature type="transmembrane region" description="Helical" evidence="6">
    <location>
        <begin position="461"/>
        <end position="483"/>
    </location>
</feature>
<dbReference type="PROSITE" id="PS50850">
    <property type="entry name" value="MFS"/>
    <property type="match status" value="1"/>
</dbReference>
<gene>
    <name evidence="8" type="ORF">NKR23_g8202</name>
</gene>
<feature type="region of interest" description="Disordered" evidence="5">
    <location>
        <begin position="1"/>
        <end position="82"/>
    </location>
</feature>
<evidence type="ECO:0000259" key="7">
    <source>
        <dbReference type="PROSITE" id="PS50850"/>
    </source>
</evidence>
<feature type="compositionally biased region" description="Basic and acidic residues" evidence="5">
    <location>
        <begin position="8"/>
        <end position="26"/>
    </location>
</feature>
<feature type="transmembrane region" description="Helical" evidence="6">
    <location>
        <begin position="272"/>
        <end position="293"/>
    </location>
</feature>
<feature type="transmembrane region" description="Helical" evidence="6">
    <location>
        <begin position="495"/>
        <end position="515"/>
    </location>
</feature>
<dbReference type="Gene3D" id="1.20.1250.20">
    <property type="entry name" value="MFS general substrate transporter like domains"/>
    <property type="match status" value="1"/>
</dbReference>
<evidence type="ECO:0000313" key="9">
    <source>
        <dbReference type="Proteomes" id="UP001174694"/>
    </source>
</evidence>
<dbReference type="AlphaFoldDB" id="A0AA38RKT4"/>
<keyword evidence="3 6" id="KW-1133">Transmembrane helix</keyword>
<evidence type="ECO:0000256" key="4">
    <source>
        <dbReference type="ARBA" id="ARBA00023136"/>
    </source>
</evidence>
<evidence type="ECO:0000256" key="3">
    <source>
        <dbReference type="ARBA" id="ARBA00022989"/>
    </source>
</evidence>
<dbReference type="CDD" id="cd17323">
    <property type="entry name" value="MFS_Tpo1_MDR_like"/>
    <property type="match status" value="1"/>
</dbReference>
<feature type="transmembrane region" description="Helical" evidence="6">
    <location>
        <begin position="522"/>
        <end position="544"/>
    </location>
</feature>
<dbReference type="Pfam" id="PF07690">
    <property type="entry name" value="MFS_1"/>
    <property type="match status" value="1"/>
</dbReference>
<reference evidence="8" key="1">
    <citation type="submission" date="2022-07" db="EMBL/GenBank/DDBJ databases">
        <title>Fungi with potential for degradation of polypropylene.</title>
        <authorList>
            <person name="Gostincar C."/>
        </authorList>
    </citation>
    <scope>NUCLEOTIDE SEQUENCE</scope>
    <source>
        <strain evidence="8">EXF-13308</strain>
    </source>
</reference>
<comment type="subcellular location">
    <subcellularLocation>
        <location evidence="1">Membrane</location>
        <topology evidence="1">Multi-pass membrane protein</topology>
    </subcellularLocation>
</comment>
<comment type="caution">
    <text evidence="8">The sequence shown here is derived from an EMBL/GenBank/DDBJ whole genome shotgun (WGS) entry which is preliminary data.</text>
</comment>
<dbReference type="FunFam" id="1.20.1250.20:FF:000011">
    <property type="entry name" value="MFS multidrug transporter, putative"/>
    <property type="match status" value="1"/>
</dbReference>
<accession>A0AA38RKT4</accession>
<feature type="transmembrane region" description="Helical" evidence="6">
    <location>
        <begin position="182"/>
        <end position="202"/>
    </location>
</feature>
<dbReference type="GO" id="GO:0022857">
    <property type="term" value="F:transmembrane transporter activity"/>
    <property type="evidence" value="ECO:0007669"/>
    <property type="project" value="InterPro"/>
</dbReference>
<name>A0AA38RKT4_9PEZI</name>
<dbReference type="SUPFAM" id="SSF103473">
    <property type="entry name" value="MFS general substrate transporter"/>
    <property type="match status" value="1"/>
</dbReference>
<evidence type="ECO:0000256" key="6">
    <source>
        <dbReference type="SAM" id="Phobius"/>
    </source>
</evidence>
<feature type="transmembrane region" description="Helical" evidence="6">
    <location>
        <begin position="383"/>
        <end position="400"/>
    </location>
</feature>
<dbReference type="InterPro" id="IPR036259">
    <property type="entry name" value="MFS_trans_sf"/>
</dbReference>
<dbReference type="InterPro" id="IPR020846">
    <property type="entry name" value="MFS_dom"/>
</dbReference>
<protein>
    <submittedName>
        <fullName evidence="8">MFS multidrug transporter</fullName>
    </submittedName>
</protein>
<evidence type="ECO:0000256" key="1">
    <source>
        <dbReference type="ARBA" id="ARBA00004141"/>
    </source>
</evidence>
<keyword evidence="9" id="KW-1185">Reference proteome</keyword>
<dbReference type="EMBL" id="JANBVO010000028">
    <property type="protein sequence ID" value="KAJ9138909.1"/>
    <property type="molecule type" value="Genomic_DNA"/>
</dbReference>